<name>A0ABD3FMU9_9STRA</name>
<evidence type="ECO:0000313" key="3">
    <source>
        <dbReference type="EMBL" id="KAL3667649.1"/>
    </source>
</evidence>
<gene>
    <name evidence="3" type="ORF">V7S43_007203</name>
</gene>
<feature type="domain" description="BHLH" evidence="2">
    <location>
        <begin position="204"/>
        <end position="253"/>
    </location>
</feature>
<dbReference type="Proteomes" id="UP001632037">
    <property type="component" value="Unassembled WGS sequence"/>
</dbReference>
<organism evidence="3 4">
    <name type="scientific">Phytophthora oleae</name>
    <dbReference type="NCBI Taxonomy" id="2107226"/>
    <lineage>
        <taxon>Eukaryota</taxon>
        <taxon>Sar</taxon>
        <taxon>Stramenopiles</taxon>
        <taxon>Oomycota</taxon>
        <taxon>Peronosporomycetes</taxon>
        <taxon>Peronosporales</taxon>
        <taxon>Peronosporaceae</taxon>
        <taxon>Phytophthora</taxon>
    </lineage>
</organism>
<evidence type="ECO:0000259" key="2">
    <source>
        <dbReference type="PROSITE" id="PS50888"/>
    </source>
</evidence>
<keyword evidence="4" id="KW-1185">Reference proteome</keyword>
<feature type="region of interest" description="Disordered" evidence="1">
    <location>
        <begin position="49"/>
        <end position="74"/>
    </location>
</feature>
<dbReference type="SUPFAM" id="SSF47459">
    <property type="entry name" value="HLH, helix-loop-helix DNA-binding domain"/>
    <property type="match status" value="1"/>
</dbReference>
<reference evidence="3 4" key="1">
    <citation type="submission" date="2024-09" db="EMBL/GenBank/DDBJ databases">
        <title>Genome sequencing and assembly of Phytophthora oleae, isolate VK10A, causative agent of rot of olive drupes.</title>
        <authorList>
            <person name="Conti Taguali S."/>
            <person name="Riolo M."/>
            <person name="La Spada F."/>
            <person name="Cacciola S.O."/>
            <person name="Dionisio G."/>
        </authorList>
    </citation>
    <scope>NUCLEOTIDE SEQUENCE [LARGE SCALE GENOMIC DNA]</scope>
    <source>
        <strain evidence="3 4">VK10A</strain>
    </source>
</reference>
<dbReference type="PROSITE" id="PS50888">
    <property type="entry name" value="BHLH"/>
    <property type="match status" value="1"/>
</dbReference>
<dbReference type="InterPro" id="IPR036638">
    <property type="entry name" value="HLH_DNA-bd_sf"/>
</dbReference>
<protein>
    <recommendedName>
        <fullName evidence="2">BHLH domain-containing protein</fullName>
    </recommendedName>
</protein>
<evidence type="ECO:0000313" key="4">
    <source>
        <dbReference type="Proteomes" id="UP001632037"/>
    </source>
</evidence>
<dbReference type="EMBL" id="JBIMZQ010000013">
    <property type="protein sequence ID" value="KAL3667649.1"/>
    <property type="molecule type" value="Genomic_DNA"/>
</dbReference>
<dbReference type="Gene3D" id="4.10.280.10">
    <property type="entry name" value="Helix-loop-helix DNA-binding domain"/>
    <property type="match status" value="1"/>
</dbReference>
<comment type="caution">
    <text evidence="3">The sequence shown here is derived from an EMBL/GenBank/DDBJ whole genome shotgun (WGS) entry which is preliminary data.</text>
</comment>
<accession>A0ABD3FMU9</accession>
<proteinExistence type="predicted"/>
<dbReference type="AlphaFoldDB" id="A0ABD3FMU9"/>
<sequence length="287" mass="32394">MYRRFTAEQQENSANDINLRKNFIDNWGISTSGFTGQQEQQYNEQIPASFPDQNLQHGTSGQGSEPVTSPPLSSFSVLLKDGEEYRHSLDFASLRNDYEENDLSRGELDTAMTSLAMQDAVELVSFKLGQRKAATVLATPPEPETVEIIRSEKPPAMNPQLMESHSISSGDDEDMASFSGIPLLNSACSTISQENDYNNGYENDRGFRKKSREKMRRHEVNVKFELLVNVLGLVGRVRKRQILHEATTVIKGLRRECIQLRHDRDRLQQEFNNLAVYLQSSESGSSS</sequence>
<evidence type="ECO:0000256" key="1">
    <source>
        <dbReference type="SAM" id="MobiDB-lite"/>
    </source>
</evidence>
<dbReference type="InterPro" id="IPR011598">
    <property type="entry name" value="bHLH_dom"/>
</dbReference>